<evidence type="ECO:0000256" key="2">
    <source>
        <dbReference type="ARBA" id="ARBA00022747"/>
    </source>
</evidence>
<dbReference type="PANTHER" id="PTHR30408">
    <property type="entry name" value="TYPE-1 RESTRICTION ENZYME ECOKI SPECIFICITY PROTEIN"/>
    <property type="match status" value="1"/>
</dbReference>
<dbReference type="RefSeq" id="WP_078531645.1">
    <property type="nucleotide sequence ID" value="NZ_JARULZ010000001.1"/>
</dbReference>
<gene>
    <name evidence="5" type="ORF">QBA35_13335</name>
</gene>
<dbReference type="EC" id="3.1.21.-" evidence="5"/>
<keyword evidence="5" id="KW-0540">Nuclease</keyword>
<keyword evidence="2" id="KW-0680">Restriction system</keyword>
<dbReference type="InterPro" id="IPR044946">
    <property type="entry name" value="Restrct_endonuc_typeI_TRD_sf"/>
</dbReference>
<dbReference type="GO" id="GO:0016787">
    <property type="term" value="F:hydrolase activity"/>
    <property type="evidence" value="ECO:0007669"/>
    <property type="project" value="UniProtKB-KW"/>
</dbReference>
<dbReference type="Gene3D" id="3.90.220.20">
    <property type="entry name" value="DNA methylase specificity domains"/>
    <property type="match status" value="2"/>
</dbReference>
<dbReference type="InterPro" id="IPR052021">
    <property type="entry name" value="Type-I_RS_S_subunit"/>
</dbReference>
<name>A0ABU8AKX4_9ACTN</name>
<evidence type="ECO:0000313" key="6">
    <source>
        <dbReference type="Proteomes" id="UP001310290"/>
    </source>
</evidence>
<dbReference type="PANTHER" id="PTHR30408:SF12">
    <property type="entry name" value="TYPE I RESTRICTION ENZYME MJAVIII SPECIFICITY SUBUNIT"/>
    <property type="match status" value="1"/>
</dbReference>
<protein>
    <submittedName>
        <fullName evidence="5">Restriction endonuclease subunit S</fullName>
        <ecNumber evidence="5">3.1.21.-</ecNumber>
    </submittedName>
</protein>
<evidence type="ECO:0000259" key="4">
    <source>
        <dbReference type="Pfam" id="PF01420"/>
    </source>
</evidence>
<keyword evidence="3" id="KW-0238">DNA-binding</keyword>
<accession>A0ABU8AKX4</accession>
<dbReference type="EMBL" id="JARULZ010000001">
    <property type="protein sequence ID" value="MEH0634333.1"/>
    <property type="molecule type" value="Genomic_DNA"/>
</dbReference>
<dbReference type="InterPro" id="IPR000055">
    <property type="entry name" value="Restrct_endonuc_typeI_TRD"/>
</dbReference>
<dbReference type="GeneID" id="96271700"/>
<reference evidence="5" key="1">
    <citation type="submission" date="2023-04" db="EMBL/GenBank/DDBJ databases">
        <title>Genomic diversity of scab-causing Streptomyces spp. in the province of Quebec, Canada.</title>
        <authorList>
            <person name="Biessy A."/>
            <person name="Cadieux M."/>
            <person name="Ciotola M."/>
            <person name="Filion M."/>
        </authorList>
    </citation>
    <scope>NUCLEOTIDE SEQUENCE</scope>
    <source>
        <strain evidence="5">B21-115</strain>
    </source>
</reference>
<dbReference type="GO" id="GO:0004519">
    <property type="term" value="F:endonuclease activity"/>
    <property type="evidence" value="ECO:0007669"/>
    <property type="project" value="UniProtKB-KW"/>
</dbReference>
<feature type="domain" description="Type I restriction modification DNA specificity" evidence="4">
    <location>
        <begin position="28"/>
        <end position="162"/>
    </location>
</feature>
<dbReference type="Proteomes" id="UP001310290">
    <property type="component" value="Unassembled WGS sequence"/>
</dbReference>
<dbReference type="Pfam" id="PF01420">
    <property type="entry name" value="Methylase_S"/>
    <property type="match status" value="1"/>
</dbReference>
<proteinExistence type="inferred from homology"/>
<evidence type="ECO:0000313" key="5">
    <source>
        <dbReference type="EMBL" id="MEH0634333.1"/>
    </source>
</evidence>
<dbReference type="SUPFAM" id="SSF116734">
    <property type="entry name" value="DNA methylase specificity domain"/>
    <property type="match status" value="2"/>
</dbReference>
<keyword evidence="6" id="KW-1185">Reference proteome</keyword>
<organism evidence="5 6">
    <name type="scientific">Streptomyces bottropensis</name>
    <dbReference type="NCBI Taxonomy" id="42235"/>
    <lineage>
        <taxon>Bacteria</taxon>
        <taxon>Bacillati</taxon>
        <taxon>Actinomycetota</taxon>
        <taxon>Actinomycetes</taxon>
        <taxon>Kitasatosporales</taxon>
        <taxon>Streptomycetaceae</taxon>
        <taxon>Streptomyces</taxon>
    </lineage>
</organism>
<comment type="caution">
    <text evidence="5">The sequence shown here is derived from an EMBL/GenBank/DDBJ whole genome shotgun (WGS) entry which is preliminary data.</text>
</comment>
<sequence>MTGFVPLKRVARIRYGLGQPPPLSEEGIPIIRATNVFRGKISAENLLRANLQDLPLDRAPLLHEGEILVVRSGAYTGDSARITSEWVGSAPGYDLRVTPHTVDSRFAAYALLSTVALDQIKLASTRAAQPHLNAEELGEIGMWLPSTEEQRRIADFLDAETARIDRLDKDGQKLLGLLSERRQAVIDHEVDASSRSLTKLFWKLSVLRDGTHQPPPRVDLGVPLLTARNVSSGELRLTDLDTHVSEDDAKLLEKSLRMMAGDVLLSVKGTIGACAIAPTGFPRSVLDRNVALLRPLPDYSSEWLAFVLRSTGLQDQMRISVTAAAQPGLPLGVIRELRVPDVSLHEQEDRVDRISARRQEIDQVVDRVKRKGSLLSEHRQALITAAVTGQFDVSTASGRNVTDGVTA</sequence>
<keyword evidence="5" id="KW-0255">Endonuclease</keyword>
<evidence type="ECO:0000256" key="1">
    <source>
        <dbReference type="ARBA" id="ARBA00010923"/>
    </source>
</evidence>
<evidence type="ECO:0000256" key="3">
    <source>
        <dbReference type="ARBA" id="ARBA00023125"/>
    </source>
</evidence>
<keyword evidence="5" id="KW-0378">Hydrolase</keyword>
<comment type="similarity">
    <text evidence="1">Belongs to the type-I restriction system S methylase family.</text>
</comment>